<organism evidence="4 5">
    <name type="scientific">Mycetocola reblochoni REB411</name>
    <dbReference type="NCBI Taxonomy" id="1255698"/>
    <lineage>
        <taxon>Bacteria</taxon>
        <taxon>Bacillati</taxon>
        <taxon>Actinomycetota</taxon>
        <taxon>Actinomycetes</taxon>
        <taxon>Micrococcales</taxon>
        <taxon>Microbacteriaceae</taxon>
        <taxon>Mycetocola</taxon>
    </lineage>
</organism>
<keyword evidence="2" id="KW-0812">Transmembrane</keyword>
<feature type="compositionally biased region" description="Low complexity" evidence="1">
    <location>
        <begin position="241"/>
        <end position="253"/>
    </location>
</feature>
<feature type="transmembrane region" description="Helical" evidence="2">
    <location>
        <begin position="1053"/>
        <end position="1081"/>
    </location>
</feature>
<reference evidence="5" key="1">
    <citation type="submission" date="2017-02" db="EMBL/GenBank/DDBJ databases">
        <authorList>
            <person name="Dridi B."/>
        </authorList>
    </citation>
    <scope>NUCLEOTIDE SEQUENCE [LARGE SCALE GENOMIC DNA]</scope>
    <source>
        <strain evidence="5">EB411</strain>
    </source>
</reference>
<evidence type="ECO:0000313" key="5">
    <source>
        <dbReference type="Proteomes" id="UP000196778"/>
    </source>
</evidence>
<gene>
    <name evidence="4" type="ORF">FM119_03070</name>
</gene>
<feature type="region of interest" description="Disordered" evidence="1">
    <location>
        <begin position="225"/>
        <end position="271"/>
    </location>
</feature>
<evidence type="ECO:0000256" key="1">
    <source>
        <dbReference type="SAM" id="MobiDB-lite"/>
    </source>
</evidence>
<evidence type="ECO:0000256" key="2">
    <source>
        <dbReference type="SAM" id="Phobius"/>
    </source>
</evidence>
<keyword evidence="2" id="KW-1133">Transmembrane helix</keyword>
<keyword evidence="2" id="KW-0472">Membrane</keyword>
<keyword evidence="5" id="KW-1185">Reference proteome</keyword>
<feature type="compositionally biased region" description="Low complexity" evidence="1">
    <location>
        <begin position="1104"/>
        <end position="1114"/>
    </location>
</feature>
<sequence length="1114" mass="111190">MRDARTVAPGRVPAGSASRRPRARARRAAVVGIVCAALTAGALVAAPASAAPAVAAAEQQHPDAVVTEPGTIALTLPGALAELDGEAVVLAGPDGLSLLPIADAVTTPEDGHAAAGPRLLIASTTDTAGTAETTVAVTELDATSGYRLAVLSTLAPGASVDDGLPPGIDADVVSDGDGSEAWTDELVPDAAAALAAGGSAGLSVAAEPSGRVSADAGSDVASAADAAADAGDAGTDPNAASGRSSTDDGTTGTDAEDPEPGTEQDVSTQLSVSDVTFDWGINKESNGGAYFGGCNFLSAGVSGDAGSARVWGSPDGLYSAQEGNVSIVRPTADGRGLTTASWATRCTTPSGTSVNGKTTNAADSHTQSRVRIVDGVGTIDPANNTARIRWSGSFTVVYYGGMTYWSATDPVLSVASDGTGTLSAVLSGAQADMDDPSVWGLIAPRQVTLATFTGVTVADGSLQLTPDYAGVSIPDDVAGRNPQAAKTAENASWWGAFPGQFLTFQMLTGQSSYWYTTDGGANTIQPRKVASEVGVDIGESVAVAGYLPDTLRTVEDVERAITDTTVQDVTHKVKGMPEKPTTATALDLEQPVARAATPPGPDAEDAGAQDAASEDAHAEDELPVELWYIGDRSLLARGTVTGDEPFAYTLASGTLAEGTGYLLAATPHGVTAVEVDVVAAPRPDDGSGGSSGSDDGGAGGSGGGTVTASGAVFDWGINRESTGGAYFGGCNFLSAGVAGDTGGARVWTSADGLYRSTSGNTRIVRAGADGSLDQPDWSERCLTASGDSVNGRTTNAADSVTGARVRIENGTGSFDAEANTATVRWDGSFTVAYYGGMSYWSASDPVLTVDADGSGVVTATLSGYAADMDDLSHWGRLAPRSVVIATLSDVTVTASGFTVTPDYLDVAIPRDIAGRNAQATRSADNASWWGAFPAEFLRFQVLTGQSSYWYTTDGSRNSIQPRKAALPITVCATADCTAPPSTAGVSGDDIRLDNGAPQAPAPAAAAGRLAAATTATASAAIAAAAPLAASAQAAVTEIVVRAPGLVAALGAEYLVLALLLLVAAGLGLVVVAAASGGVVLLSSAASRSPRGSAPPPPSPPPGPGTSASDTGGTP</sequence>
<feature type="chain" id="PRO_5012616488" evidence="3">
    <location>
        <begin position="51"/>
        <end position="1114"/>
    </location>
</feature>
<feature type="region of interest" description="Disordered" evidence="1">
    <location>
        <begin position="1"/>
        <end position="21"/>
    </location>
</feature>
<dbReference type="EMBL" id="FUKR01000019">
    <property type="protein sequence ID" value="SJN22204.1"/>
    <property type="molecule type" value="Genomic_DNA"/>
</dbReference>
<feature type="compositionally biased region" description="Gly residues" evidence="1">
    <location>
        <begin position="686"/>
        <end position="703"/>
    </location>
</feature>
<feature type="region of interest" description="Disordered" evidence="1">
    <location>
        <begin position="1085"/>
        <end position="1114"/>
    </location>
</feature>
<feature type="compositionally biased region" description="Low complexity" evidence="1">
    <location>
        <begin position="225"/>
        <end position="234"/>
    </location>
</feature>
<protein>
    <submittedName>
        <fullName evidence="4">Choline binding protein A</fullName>
    </submittedName>
</protein>
<accession>A0A1R4IRA2</accession>
<feature type="region of interest" description="Disordered" evidence="1">
    <location>
        <begin position="680"/>
        <end position="703"/>
    </location>
</feature>
<feature type="signal peptide" evidence="3">
    <location>
        <begin position="1"/>
        <end position="50"/>
    </location>
</feature>
<proteinExistence type="predicted"/>
<feature type="region of interest" description="Disordered" evidence="1">
    <location>
        <begin position="594"/>
        <end position="618"/>
    </location>
</feature>
<dbReference type="Proteomes" id="UP000196778">
    <property type="component" value="Unassembled WGS sequence"/>
</dbReference>
<feature type="compositionally biased region" description="Pro residues" evidence="1">
    <location>
        <begin position="1092"/>
        <end position="1103"/>
    </location>
</feature>
<evidence type="ECO:0000256" key="3">
    <source>
        <dbReference type="SAM" id="SignalP"/>
    </source>
</evidence>
<keyword evidence="3" id="KW-0732">Signal</keyword>
<name>A0A1R4IRA2_9MICO</name>
<evidence type="ECO:0000313" key="4">
    <source>
        <dbReference type="EMBL" id="SJN22204.1"/>
    </source>
</evidence>
<dbReference type="AlphaFoldDB" id="A0A1R4IRA2"/>